<dbReference type="PROSITE" id="PS51257">
    <property type="entry name" value="PROKAR_LIPOPROTEIN"/>
    <property type="match status" value="1"/>
</dbReference>
<gene>
    <name evidence="1" type="ORF">KIH39_04605</name>
</gene>
<organism evidence="1 2">
    <name type="scientific">Telmatocola sphagniphila</name>
    <dbReference type="NCBI Taxonomy" id="1123043"/>
    <lineage>
        <taxon>Bacteria</taxon>
        <taxon>Pseudomonadati</taxon>
        <taxon>Planctomycetota</taxon>
        <taxon>Planctomycetia</taxon>
        <taxon>Gemmatales</taxon>
        <taxon>Gemmataceae</taxon>
    </lineage>
</organism>
<dbReference type="AlphaFoldDB" id="A0A8E6EYZ6"/>
<evidence type="ECO:0000313" key="2">
    <source>
        <dbReference type="Proteomes" id="UP000676194"/>
    </source>
</evidence>
<name>A0A8E6EYZ6_9BACT</name>
<dbReference type="RefSeq" id="WP_213498093.1">
    <property type="nucleotide sequence ID" value="NZ_CP074694.1"/>
</dbReference>
<evidence type="ECO:0000313" key="1">
    <source>
        <dbReference type="EMBL" id="QVL33203.1"/>
    </source>
</evidence>
<reference evidence="1" key="1">
    <citation type="submission" date="2021-05" db="EMBL/GenBank/DDBJ databases">
        <title>Complete genome sequence of the cellulolytic planctomycete Telmatocola sphagniphila SP2T and characterization of the first cellulase from planctomycetes.</title>
        <authorList>
            <person name="Rakitin A.L."/>
            <person name="Beletsky A.V."/>
            <person name="Naumoff D.G."/>
            <person name="Kulichevskaya I.S."/>
            <person name="Mardanov A.V."/>
            <person name="Ravin N.V."/>
            <person name="Dedysh S.N."/>
        </authorList>
    </citation>
    <scope>NUCLEOTIDE SEQUENCE</scope>
    <source>
        <strain evidence="1">SP2T</strain>
    </source>
</reference>
<proteinExistence type="predicted"/>
<accession>A0A8E6EYZ6</accession>
<protein>
    <recommendedName>
        <fullName evidence="3">Carboxypeptidase regulatory-like domain-containing protein</fullName>
    </recommendedName>
</protein>
<evidence type="ECO:0008006" key="3">
    <source>
        <dbReference type="Google" id="ProtNLM"/>
    </source>
</evidence>
<dbReference type="KEGG" id="tsph:KIH39_04605"/>
<dbReference type="Proteomes" id="UP000676194">
    <property type="component" value="Chromosome"/>
</dbReference>
<keyword evidence="2" id="KW-1185">Reference proteome</keyword>
<dbReference type="EMBL" id="CP074694">
    <property type="protein sequence ID" value="QVL33203.1"/>
    <property type="molecule type" value="Genomic_DNA"/>
</dbReference>
<sequence length="138" mass="14722">MAGEIRGLFLSGLPLLILGCSGGPNHPPVYPVEGKRTYKGTVMQNARISFLPRDNPKPEVVAGGIADENGIYQLTSYAPKDGSPAGEFIVTISWPKPGLAMDESGSLPDNLKGVYSNRSSKLRVPVAPQNIAIDFDLK</sequence>